<organism evidence="1">
    <name type="scientific">marine sediment metagenome</name>
    <dbReference type="NCBI Taxonomy" id="412755"/>
    <lineage>
        <taxon>unclassified sequences</taxon>
        <taxon>metagenomes</taxon>
        <taxon>ecological metagenomes</taxon>
    </lineage>
</organism>
<name>A0A0F9N0Z2_9ZZZZ</name>
<dbReference type="AlphaFoldDB" id="A0A0F9N0Z2"/>
<proteinExistence type="predicted"/>
<comment type="caution">
    <text evidence="1">The sequence shown here is derived from an EMBL/GenBank/DDBJ whole genome shotgun (WGS) entry which is preliminary data.</text>
</comment>
<protein>
    <submittedName>
        <fullName evidence="1">Uncharacterized protein</fullName>
    </submittedName>
</protein>
<reference evidence="1" key="1">
    <citation type="journal article" date="2015" name="Nature">
        <title>Complex archaea that bridge the gap between prokaryotes and eukaryotes.</title>
        <authorList>
            <person name="Spang A."/>
            <person name="Saw J.H."/>
            <person name="Jorgensen S.L."/>
            <person name="Zaremba-Niedzwiedzka K."/>
            <person name="Martijn J."/>
            <person name="Lind A.E."/>
            <person name="van Eijk R."/>
            <person name="Schleper C."/>
            <person name="Guy L."/>
            <person name="Ettema T.J."/>
        </authorList>
    </citation>
    <scope>NUCLEOTIDE SEQUENCE</scope>
</reference>
<dbReference type="EMBL" id="LAZR01007056">
    <property type="protein sequence ID" value="KKM87772.1"/>
    <property type="molecule type" value="Genomic_DNA"/>
</dbReference>
<sequence>MARRVSGGVMGMRVRKKGFVAKTAAGVTAGATYVINIRRRRRTF</sequence>
<gene>
    <name evidence="2" type="ORF">LCGC14_1265600</name>
    <name evidence="1" type="ORF">LCGC14_1392970</name>
</gene>
<dbReference type="EMBL" id="LAZR01009023">
    <property type="protein sequence ID" value="KKM75162.1"/>
    <property type="molecule type" value="Genomic_DNA"/>
</dbReference>
<evidence type="ECO:0000313" key="2">
    <source>
        <dbReference type="EMBL" id="KKM87772.1"/>
    </source>
</evidence>
<evidence type="ECO:0000313" key="1">
    <source>
        <dbReference type="EMBL" id="KKM75162.1"/>
    </source>
</evidence>
<accession>A0A0F9N0Z2</accession>